<reference evidence="1 2" key="1">
    <citation type="submission" date="2024-09" db="EMBL/GenBank/DDBJ databases">
        <title>Chromosome-scale assembly of Riccia sorocarpa.</title>
        <authorList>
            <person name="Paukszto L."/>
        </authorList>
    </citation>
    <scope>NUCLEOTIDE SEQUENCE [LARGE SCALE GENOMIC DNA]</scope>
    <source>
        <strain evidence="1">LP-2024</strain>
        <tissue evidence="1">Aerial parts of the thallus</tissue>
    </source>
</reference>
<keyword evidence="2" id="KW-1185">Reference proteome</keyword>
<proteinExistence type="predicted"/>
<accession>A0ABD3GY52</accession>
<dbReference type="EMBL" id="JBJQOH010000006">
    <property type="protein sequence ID" value="KAL3683279.1"/>
    <property type="molecule type" value="Genomic_DNA"/>
</dbReference>
<comment type="caution">
    <text evidence="1">The sequence shown here is derived from an EMBL/GenBank/DDBJ whole genome shotgun (WGS) entry which is preliminary data.</text>
</comment>
<evidence type="ECO:0000313" key="2">
    <source>
        <dbReference type="Proteomes" id="UP001633002"/>
    </source>
</evidence>
<name>A0ABD3GY52_9MARC</name>
<protein>
    <submittedName>
        <fullName evidence="1">Uncharacterized protein</fullName>
    </submittedName>
</protein>
<sequence>MEDSEAQQIGSVTEGYYSEEVEASLIELFRTAASVSIPLVEEDWEDWTAEYESVVTEAAAGPTVDTPATSRDTNELFQTLKDSGLLKLPVADEHEVRTFLDLVDSPNEVIDQWGVLKTKQLELVRDLNMTDCICYTKVEYPLEQIDDTGPQLVLTSTLWDRCRIPAYLPYGTLLGSKGQFFRAGIEVGEGGWGCKDIIPGTLGAIERIAVLTEKLEKQTLGVALQVKVLQEAVNEHKEVLLPLANCGDVIESTIRQTLKTTVDVTPSPPDFQEVLSVMENRFKSFAEVARESQSTLLLEQDTERAAQQARSLNLQLVGLPELEQEDTKTLVLELFNDVLKVSSPKVEMVKRVGRQDKGPCVVLIRFSSMEDPRIVIGNQSMLKGQNWWLDDDLTPSQAENKRKELKKVKEAKEEGWVAYLRDGKAVITQRRRSE</sequence>
<organism evidence="1 2">
    <name type="scientific">Riccia sorocarpa</name>
    <dbReference type="NCBI Taxonomy" id="122646"/>
    <lineage>
        <taxon>Eukaryota</taxon>
        <taxon>Viridiplantae</taxon>
        <taxon>Streptophyta</taxon>
        <taxon>Embryophyta</taxon>
        <taxon>Marchantiophyta</taxon>
        <taxon>Marchantiopsida</taxon>
        <taxon>Marchantiidae</taxon>
        <taxon>Marchantiales</taxon>
        <taxon>Ricciaceae</taxon>
        <taxon>Riccia</taxon>
    </lineage>
</organism>
<gene>
    <name evidence="1" type="ORF">R1sor_001301</name>
</gene>
<dbReference type="Proteomes" id="UP001633002">
    <property type="component" value="Unassembled WGS sequence"/>
</dbReference>
<evidence type="ECO:0000313" key="1">
    <source>
        <dbReference type="EMBL" id="KAL3683279.1"/>
    </source>
</evidence>
<dbReference type="AlphaFoldDB" id="A0ABD3GY52"/>